<reference evidence="3" key="3">
    <citation type="submission" date="2025-08" db="UniProtKB">
        <authorList>
            <consortium name="Ensembl"/>
        </authorList>
    </citation>
    <scope>IDENTIFICATION</scope>
</reference>
<name>A0A3B1IPE9_ASTMX</name>
<evidence type="ECO:0000313" key="3">
    <source>
        <dbReference type="Ensembl" id="ENSAMXP00000031129.1"/>
    </source>
</evidence>
<keyword evidence="2" id="KW-0472">Membrane</keyword>
<keyword evidence="2" id="KW-0812">Transmembrane</keyword>
<dbReference type="Pfam" id="PF15932">
    <property type="entry name" value="DUF4748"/>
    <property type="match status" value="1"/>
</dbReference>
<organism evidence="3 4">
    <name type="scientific">Astyanax mexicanus</name>
    <name type="common">Blind cave fish</name>
    <name type="synonym">Astyanax fasciatus mexicanus</name>
    <dbReference type="NCBI Taxonomy" id="7994"/>
    <lineage>
        <taxon>Eukaryota</taxon>
        <taxon>Metazoa</taxon>
        <taxon>Chordata</taxon>
        <taxon>Craniata</taxon>
        <taxon>Vertebrata</taxon>
        <taxon>Euteleostomi</taxon>
        <taxon>Actinopterygii</taxon>
        <taxon>Neopterygii</taxon>
        <taxon>Teleostei</taxon>
        <taxon>Ostariophysi</taxon>
        <taxon>Characiformes</taxon>
        <taxon>Characoidei</taxon>
        <taxon>Acestrorhamphidae</taxon>
        <taxon>Acestrorhamphinae</taxon>
        <taxon>Astyanax</taxon>
    </lineage>
</organism>
<dbReference type="InParanoid" id="A0A3B1IPE9"/>
<accession>A0A3B1IPE9</accession>
<dbReference type="Ensembl" id="ENSAMXT00000033292.1">
    <property type="protein sequence ID" value="ENSAMXP00000031129.1"/>
    <property type="gene ID" value="ENSAMXG00000041875.1"/>
</dbReference>
<feature type="compositionally biased region" description="Basic and acidic residues" evidence="1">
    <location>
        <begin position="106"/>
        <end position="119"/>
    </location>
</feature>
<dbReference type="AlphaFoldDB" id="A0A3B1IPE9"/>
<protein>
    <submittedName>
        <fullName evidence="3">Uncharacterized protein</fullName>
    </submittedName>
</protein>
<keyword evidence="2" id="KW-1133">Transmembrane helix</keyword>
<sequence length="199" mass="22518">MCCTGTHCFWTLSGAPSGGVLNLWKTVKWPRPLTLSPAVKMAAPCRRLLRSAVEGLCYLSARRFCMRTPLVQNPTHPRSQQCVLHYRPLHCGSSPLLSGATAEPQRATEPKDRGDPEKTEELEEEYGPEYIPKRKAKNPMMIIGYAWIIGLPAGVITFILAKKQVDKNRLKQLKIRQRMNRANERGYEREHHRSAAGIE</sequence>
<dbReference type="FunCoup" id="A0A3B1IPE9">
    <property type="interactions" value="1"/>
</dbReference>
<dbReference type="STRING" id="7994.ENSAMXP00000031129"/>
<dbReference type="GeneTree" id="ENSGT00940000181222"/>
<evidence type="ECO:0000256" key="2">
    <source>
        <dbReference type="SAM" id="Phobius"/>
    </source>
</evidence>
<proteinExistence type="predicted"/>
<keyword evidence="4" id="KW-1185">Reference proteome</keyword>
<dbReference type="Proteomes" id="UP000018467">
    <property type="component" value="Unassembled WGS sequence"/>
</dbReference>
<reference evidence="3" key="4">
    <citation type="submission" date="2025-09" db="UniProtKB">
        <authorList>
            <consortium name="Ensembl"/>
        </authorList>
    </citation>
    <scope>IDENTIFICATION</scope>
</reference>
<dbReference type="InterPro" id="IPR031833">
    <property type="entry name" value="DUF4748"/>
</dbReference>
<evidence type="ECO:0000256" key="1">
    <source>
        <dbReference type="SAM" id="MobiDB-lite"/>
    </source>
</evidence>
<evidence type="ECO:0000313" key="4">
    <source>
        <dbReference type="Proteomes" id="UP000018467"/>
    </source>
</evidence>
<feature type="region of interest" description="Disordered" evidence="1">
    <location>
        <begin position="97"/>
        <end position="127"/>
    </location>
</feature>
<dbReference type="Bgee" id="ENSAMXG00000041875">
    <property type="expression patterns" value="Expressed in heart and 14 other cell types or tissues"/>
</dbReference>
<feature type="transmembrane region" description="Helical" evidence="2">
    <location>
        <begin position="142"/>
        <end position="161"/>
    </location>
</feature>
<reference evidence="4" key="2">
    <citation type="journal article" date="2014" name="Nat. Commun.">
        <title>The cavefish genome reveals candidate genes for eye loss.</title>
        <authorList>
            <person name="McGaugh S.E."/>
            <person name="Gross J.B."/>
            <person name="Aken B."/>
            <person name="Blin M."/>
            <person name="Borowsky R."/>
            <person name="Chalopin D."/>
            <person name="Hinaux H."/>
            <person name="Jeffery W.R."/>
            <person name="Keene A."/>
            <person name="Ma L."/>
            <person name="Minx P."/>
            <person name="Murphy D."/>
            <person name="O'Quin K.E."/>
            <person name="Retaux S."/>
            <person name="Rohner N."/>
            <person name="Searle S.M."/>
            <person name="Stahl B.A."/>
            <person name="Tabin C."/>
            <person name="Volff J.N."/>
            <person name="Yoshizawa M."/>
            <person name="Warren W.C."/>
        </authorList>
    </citation>
    <scope>NUCLEOTIDE SEQUENCE [LARGE SCALE GENOMIC DNA]</scope>
    <source>
        <strain evidence="4">female</strain>
    </source>
</reference>
<dbReference type="OrthoDB" id="6706212at2759"/>
<reference evidence="4" key="1">
    <citation type="submission" date="2013-03" db="EMBL/GenBank/DDBJ databases">
        <authorList>
            <person name="Jeffery W."/>
            <person name="Warren W."/>
            <person name="Wilson R.K."/>
        </authorList>
    </citation>
    <scope>NUCLEOTIDE SEQUENCE</scope>
    <source>
        <strain evidence="4">female</strain>
    </source>
</reference>